<name>E8LXZ0_9VIBR</name>
<comment type="caution">
    <text evidence="7">The sequence shown here is derived from an EMBL/GenBank/DDBJ whole genome shotgun (WGS) entry which is preliminary data.</text>
</comment>
<evidence type="ECO:0000256" key="2">
    <source>
        <dbReference type="ARBA" id="ARBA00023224"/>
    </source>
</evidence>
<comment type="similarity">
    <text evidence="3">Belongs to the methyl-accepting chemotaxis (MCP) protein family.</text>
</comment>
<dbReference type="SUPFAM" id="SSF58104">
    <property type="entry name" value="Methyl-accepting chemotaxis protein (MCP) signaling domain"/>
    <property type="match status" value="1"/>
</dbReference>
<dbReference type="GO" id="GO:0016020">
    <property type="term" value="C:membrane"/>
    <property type="evidence" value="ECO:0007669"/>
    <property type="project" value="UniProtKB-SubCell"/>
</dbReference>
<dbReference type="AlphaFoldDB" id="E8LXZ0"/>
<dbReference type="InterPro" id="IPR004089">
    <property type="entry name" value="MCPsignal_dom"/>
</dbReference>
<comment type="subcellular location">
    <subcellularLocation>
        <location evidence="1">Membrane</location>
    </subcellularLocation>
</comment>
<dbReference type="RefSeq" id="WP_006880715.1">
    <property type="nucleotide sequence ID" value="NZ_AEVS01000088.1"/>
</dbReference>
<proteinExistence type="inferred from homology"/>
<evidence type="ECO:0000256" key="4">
    <source>
        <dbReference type="PROSITE-ProRule" id="PRU00284"/>
    </source>
</evidence>
<dbReference type="STRING" id="945543.VIBR0546_19963"/>
<dbReference type="eggNOG" id="COG0840">
    <property type="taxonomic scope" value="Bacteria"/>
</dbReference>
<dbReference type="PROSITE" id="PS50885">
    <property type="entry name" value="HAMP"/>
    <property type="match status" value="1"/>
</dbReference>
<evidence type="ECO:0000313" key="8">
    <source>
        <dbReference type="Proteomes" id="UP000004371"/>
    </source>
</evidence>
<dbReference type="PROSITE" id="PS50111">
    <property type="entry name" value="CHEMOTAXIS_TRANSDUC_2"/>
    <property type="match status" value="1"/>
</dbReference>
<evidence type="ECO:0000256" key="1">
    <source>
        <dbReference type="ARBA" id="ARBA00004370"/>
    </source>
</evidence>
<dbReference type="CDD" id="cd11386">
    <property type="entry name" value="MCP_signal"/>
    <property type="match status" value="1"/>
</dbReference>
<keyword evidence="2 4" id="KW-0807">Transducer</keyword>
<accession>E8LXZ0</accession>
<feature type="domain" description="Methyl-accepting transducer" evidence="5">
    <location>
        <begin position="193"/>
        <end position="429"/>
    </location>
</feature>
<dbReference type="InterPro" id="IPR003660">
    <property type="entry name" value="HAMP_dom"/>
</dbReference>
<dbReference type="PANTHER" id="PTHR32089:SF33">
    <property type="entry name" value="TOXIN COREGULATED PILUS BIOSYNTHESIS PROTEIN I"/>
    <property type="match status" value="1"/>
</dbReference>
<dbReference type="CDD" id="cd06225">
    <property type="entry name" value="HAMP"/>
    <property type="match status" value="1"/>
</dbReference>
<feature type="domain" description="HAMP" evidence="6">
    <location>
        <begin position="136"/>
        <end position="188"/>
    </location>
</feature>
<evidence type="ECO:0000259" key="5">
    <source>
        <dbReference type="PROSITE" id="PS50111"/>
    </source>
</evidence>
<dbReference type="FunFam" id="1.10.287.950:FF:000001">
    <property type="entry name" value="Methyl-accepting chemotaxis sensory transducer"/>
    <property type="match status" value="1"/>
</dbReference>
<reference evidence="7 8" key="1">
    <citation type="journal article" date="2012" name="Int. J. Syst. Evol. Microbiol.">
        <title>Vibrio caribbeanicus sp. nov., isolated from the marine sponge Scleritoderma cyanea.</title>
        <authorList>
            <person name="Hoffmann M."/>
            <person name="Monday S.R."/>
            <person name="Allard M.W."/>
            <person name="Strain E.A."/>
            <person name="Whittaker P."/>
            <person name="Naum M."/>
            <person name="McCarthy P.J."/>
            <person name="Lopez J.V."/>
            <person name="Fischer M."/>
            <person name="Brown E.W."/>
        </authorList>
    </citation>
    <scope>NUCLEOTIDE SEQUENCE [LARGE SCALE GENOMIC DNA]</scope>
    <source>
        <strain evidence="7 8">LMG 20546</strain>
    </source>
</reference>
<dbReference type="EMBL" id="AEVS01000088">
    <property type="protein sequence ID" value="EGA64363.1"/>
    <property type="molecule type" value="Genomic_DNA"/>
</dbReference>
<evidence type="ECO:0000313" key="7">
    <source>
        <dbReference type="EMBL" id="EGA64363.1"/>
    </source>
</evidence>
<sequence length="466" mass="51271">MFLKASSRDVNNGEYIDKLDRWYKSISDKFIDDGNKETAKRRDNFARYYQHVRKLPDIKRQYSINSAEFNNYLLQADEYAEHLVESLTRFSDSLVGQVGDRLDQVYSEVSEMMTQSAIKILVISLISAYVFWFVASQISRPIDDIATKLRLMANGDFTVKSSYQGENELGSLAKSINTLSESVADTLSTIRANGDNVASSATELSSTMLESREHSNQEKEQFNQIGVAVTELSSTAKEVNNNASFAEDASNEAKSQVAIGQGCIDRSLEISNMVAASINKAAQLVLELKESSCNISQVIDVINNISEQTNLLALNAAIEAARAGEQGRGFAVVADEVRGLAVRTQSSTAEIKVVVEGLQSLSEDVHRIMNDNVELINESQINSQDVLNAFGAISQAVHQILEQTVCVATASCEQANVTDSVSESISFVSEIVERNSLGMNQCFEASQELALMAEEQKELLSRFKIS</sequence>
<dbReference type="GO" id="GO:0007165">
    <property type="term" value="P:signal transduction"/>
    <property type="evidence" value="ECO:0007669"/>
    <property type="project" value="UniProtKB-KW"/>
</dbReference>
<protein>
    <submittedName>
        <fullName evidence="7">Methyl-accepting chemotaxis protein</fullName>
    </submittedName>
</protein>
<dbReference type="Pfam" id="PF00015">
    <property type="entry name" value="MCPsignal"/>
    <property type="match status" value="1"/>
</dbReference>
<dbReference type="GO" id="GO:0006935">
    <property type="term" value="P:chemotaxis"/>
    <property type="evidence" value="ECO:0007669"/>
    <property type="project" value="UniProtKB-ARBA"/>
</dbReference>
<evidence type="ECO:0000256" key="3">
    <source>
        <dbReference type="ARBA" id="ARBA00029447"/>
    </source>
</evidence>
<keyword evidence="8" id="KW-1185">Reference proteome</keyword>
<evidence type="ECO:0000259" key="6">
    <source>
        <dbReference type="PROSITE" id="PS50885"/>
    </source>
</evidence>
<dbReference type="Pfam" id="PF00672">
    <property type="entry name" value="HAMP"/>
    <property type="match status" value="1"/>
</dbReference>
<dbReference type="Gene3D" id="1.10.287.950">
    <property type="entry name" value="Methyl-accepting chemotaxis protein"/>
    <property type="match status" value="1"/>
</dbReference>
<dbReference type="SMART" id="SM00304">
    <property type="entry name" value="HAMP"/>
    <property type="match status" value="1"/>
</dbReference>
<gene>
    <name evidence="7" type="ORF">VIBR0546_19963</name>
</gene>
<dbReference type="SMART" id="SM00283">
    <property type="entry name" value="MA"/>
    <property type="match status" value="1"/>
</dbReference>
<organism evidence="7 8">
    <name type="scientific">Vibrio brasiliensis LMG 20546</name>
    <dbReference type="NCBI Taxonomy" id="945543"/>
    <lineage>
        <taxon>Bacteria</taxon>
        <taxon>Pseudomonadati</taxon>
        <taxon>Pseudomonadota</taxon>
        <taxon>Gammaproteobacteria</taxon>
        <taxon>Vibrionales</taxon>
        <taxon>Vibrionaceae</taxon>
        <taxon>Vibrio</taxon>
        <taxon>Vibrio oreintalis group</taxon>
    </lineage>
</organism>
<dbReference type="PANTHER" id="PTHR32089">
    <property type="entry name" value="METHYL-ACCEPTING CHEMOTAXIS PROTEIN MCPB"/>
    <property type="match status" value="1"/>
</dbReference>
<dbReference type="Proteomes" id="UP000004371">
    <property type="component" value="Unassembled WGS sequence"/>
</dbReference>